<comment type="caution">
    <text evidence="1">The sequence shown here is derived from an EMBL/GenBank/DDBJ whole genome shotgun (WGS) entry which is preliminary data.</text>
</comment>
<dbReference type="EMBL" id="JAAVTK010000024">
    <property type="protein sequence ID" value="NKI91825.1"/>
    <property type="molecule type" value="Genomic_DNA"/>
</dbReference>
<evidence type="ECO:0000313" key="2">
    <source>
        <dbReference type="Proteomes" id="UP000717634"/>
    </source>
</evidence>
<keyword evidence="2" id="KW-1185">Reference proteome</keyword>
<accession>A0ABX1HPM4</accession>
<evidence type="ECO:0000313" key="1">
    <source>
        <dbReference type="EMBL" id="NKI91825.1"/>
    </source>
</evidence>
<reference evidence="1 2" key="1">
    <citation type="submission" date="2020-03" db="EMBL/GenBank/DDBJ databases">
        <title>Genomic Encyclopedia of Type Strains, Phase IV (KMG-V): Genome sequencing to study the core and pangenomes of soil and plant-associated prokaryotes.</title>
        <authorList>
            <person name="Whitman W."/>
        </authorList>
    </citation>
    <scope>NUCLEOTIDE SEQUENCE [LARGE SCALE GENOMIC DNA]</scope>
    <source>
        <strain evidence="1 2">1B</strain>
    </source>
</reference>
<dbReference type="Proteomes" id="UP000717634">
    <property type="component" value="Unassembled WGS sequence"/>
</dbReference>
<gene>
    <name evidence="1" type="ORF">HBN54_004448</name>
</gene>
<proteinExistence type="predicted"/>
<name>A0ABX1HPM4_9BACT</name>
<sequence length="31" mass="3394">MAGIRIENVGNVNLTYAHLDVFQMAATSPFL</sequence>
<protein>
    <submittedName>
        <fullName evidence="1">Uncharacterized protein</fullName>
    </submittedName>
</protein>
<organism evidence="1 2">
    <name type="scientific">Hymenobacter artigasi</name>
    <dbReference type="NCBI Taxonomy" id="2719616"/>
    <lineage>
        <taxon>Bacteria</taxon>
        <taxon>Pseudomonadati</taxon>
        <taxon>Bacteroidota</taxon>
        <taxon>Cytophagia</taxon>
        <taxon>Cytophagales</taxon>
        <taxon>Hymenobacteraceae</taxon>
        <taxon>Hymenobacter</taxon>
    </lineage>
</organism>